<feature type="compositionally biased region" description="Low complexity" evidence="1">
    <location>
        <begin position="222"/>
        <end position="236"/>
    </location>
</feature>
<feature type="compositionally biased region" description="Polar residues" evidence="1">
    <location>
        <begin position="532"/>
        <end position="542"/>
    </location>
</feature>
<feature type="compositionally biased region" description="Low complexity" evidence="1">
    <location>
        <begin position="940"/>
        <end position="951"/>
    </location>
</feature>
<feature type="compositionally biased region" description="Basic and acidic residues" evidence="1">
    <location>
        <begin position="168"/>
        <end position="181"/>
    </location>
</feature>
<feature type="compositionally biased region" description="Low complexity" evidence="1">
    <location>
        <begin position="704"/>
        <end position="731"/>
    </location>
</feature>
<organism evidence="2 3">
    <name type="scientific">Fomitopsis schrenkii</name>
    <name type="common">Brown rot fungus</name>
    <dbReference type="NCBI Taxonomy" id="2126942"/>
    <lineage>
        <taxon>Eukaryota</taxon>
        <taxon>Fungi</taxon>
        <taxon>Dikarya</taxon>
        <taxon>Basidiomycota</taxon>
        <taxon>Agaricomycotina</taxon>
        <taxon>Agaricomycetes</taxon>
        <taxon>Polyporales</taxon>
        <taxon>Fomitopsis</taxon>
    </lineage>
</organism>
<protein>
    <submittedName>
        <fullName evidence="2">Uncharacterized protein</fullName>
    </submittedName>
</protein>
<feature type="compositionally biased region" description="Basic and acidic residues" evidence="1">
    <location>
        <begin position="190"/>
        <end position="202"/>
    </location>
</feature>
<name>S8DZI8_FOMSC</name>
<feature type="compositionally biased region" description="Low complexity" evidence="1">
    <location>
        <begin position="755"/>
        <end position="782"/>
    </location>
</feature>
<feature type="compositionally biased region" description="Basic and acidic residues" evidence="1">
    <location>
        <begin position="237"/>
        <end position="246"/>
    </location>
</feature>
<evidence type="ECO:0000313" key="2">
    <source>
        <dbReference type="EMBL" id="EPS97967.1"/>
    </source>
</evidence>
<feature type="region of interest" description="Disordered" evidence="1">
    <location>
        <begin position="914"/>
        <end position="959"/>
    </location>
</feature>
<feature type="region of interest" description="Disordered" evidence="1">
    <location>
        <begin position="1"/>
        <end position="38"/>
    </location>
</feature>
<sequence length="969" mass="103750">MSWTTTQQQQPQYQLWSAPTGWAGSWPPTAPAGYPGPPPIPTGVNPQAWTSGRWQFNPMFRGPVPQAGQAGIPAWAPHPSWGPQAASAYAAAANYNPYKRQANPGDRDYWSTKLSDNPLGLENMHIRETEHKKTRENGVMHTPWVWVPKELCESPEKEGSTDVLSGRDGNEGAEGRERGEGSRAQGSHLTSREPSRSRHERSAPSVDASRYPQERSVISYGSSASTAARDTASRQPRAQERPEPQQRNDPTAVRSPRDASRTRADEPNVVPPPPPNMPNGYASAYSTYSQQHQRQRSRDVSPRPADAVQPRPSPNPPTSSASAAAAAAMQSKPSSLEAFSSKQQLHPTFSPSIVRTPKHYSSASISTPTRRSTTDESHSASAHARRASGEPPSQSTNLSRRLSGDDTHYSTPTPAARRSTHEDSHTTAVSPGHHQHGPIYAPASAASTSASTAPSRSNSLSKRRSSAPTPASGSPTSDATPLPFLASFSEEPEGLLSPLITAPRGLAGGPSTRESPPSRSASSGREVARSATYPSLSASSTFEAIPEDRAVPHSRTPKPRDSERARYSDPESTPYAGVRSPPRSSHASPEAAPQKMARSATYPILDERQSAHTSSRSPPTHTHASSRSPSTQPSPSYASTQPSPSYKSSRSPPTYNARSPNAPAKSPRSPTEATHSRSREPSRSRGASPSRSHNPLPRPPMPSTYPTTMSSASASAYSSASKAQPAAAYSSGTHTGAHPSSTYPSANTRSASTYPSTTQPASAYSSSSQPAPTYSSSTQPATKYSSNTQPASSYPSGTQPSAHHHHRSSSTQPSSMYTSASQSSSTRASHKQPASSYSSSAQHHHHSSSSAAAAYSSASAVQASSAYSAAPTPQPANRSPSRKVRKGYWNRRGDHLVYDHNRWCIVYAPREQANPPELSQYPAPTEGFMDHQGNKAKYDPSVPELPESLPSHGEPPKRPYEEFVQYVHV</sequence>
<feature type="compositionally biased region" description="Low complexity" evidence="1">
    <location>
        <begin position="625"/>
        <end position="653"/>
    </location>
</feature>
<feature type="compositionally biased region" description="Low complexity" evidence="1">
    <location>
        <begin position="809"/>
        <end position="841"/>
    </location>
</feature>
<dbReference type="EMBL" id="KE504170">
    <property type="protein sequence ID" value="EPS97967.1"/>
    <property type="molecule type" value="Genomic_DNA"/>
</dbReference>
<feature type="region of interest" description="Disordered" evidence="1">
    <location>
        <begin position="153"/>
        <end position="890"/>
    </location>
</feature>
<feature type="compositionally biased region" description="Basic residues" evidence="1">
    <location>
        <begin position="880"/>
        <end position="889"/>
    </location>
</feature>
<feature type="compositionally biased region" description="Basic and acidic residues" evidence="1">
    <location>
        <begin position="255"/>
        <end position="266"/>
    </location>
</feature>
<dbReference type="OrthoDB" id="3255291at2759"/>
<feature type="compositionally biased region" description="Polar residues" evidence="1">
    <location>
        <begin position="611"/>
        <end position="623"/>
    </location>
</feature>
<dbReference type="STRING" id="743788.S8DZI8"/>
<dbReference type="Proteomes" id="UP000015241">
    <property type="component" value="Unassembled WGS sequence"/>
</dbReference>
<feature type="compositionally biased region" description="Polar residues" evidence="1">
    <location>
        <begin position="391"/>
        <end position="400"/>
    </location>
</feature>
<dbReference type="HOGENOM" id="CLU_312396_0_0_1"/>
<dbReference type="eggNOG" id="KOG4475">
    <property type="taxonomic scope" value="Eukaryota"/>
</dbReference>
<feature type="compositionally biased region" description="Low complexity" evidence="1">
    <location>
        <begin position="848"/>
        <end position="870"/>
    </location>
</feature>
<accession>S8DZI8</accession>
<evidence type="ECO:0000256" key="1">
    <source>
        <dbReference type="SAM" id="MobiDB-lite"/>
    </source>
</evidence>
<feature type="compositionally biased region" description="Low complexity" evidence="1">
    <location>
        <begin position="1"/>
        <end position="14"/>
    </location>
</feature>
<feature type="compositionally biased region" description="Polar residues" evidence="1">
    <location>
        <begin position="337"/>
        <end position="371"/>
    </location>
</feature>
<dbReference type="AlphaFoldDB" id="S8DZI8"/>
<proteinExistence type="predicted"/>
<feature type="compositionally biased region" description="Basic and acidic residues" evidence="1">
    <location>
        <begin position="558"/>
        <end position="569"/>
    </location>
</feature>
<feature type="compositionally biased region" description="Pro residues" evidence="1">
    <location>
        <begin position="28"/>
        <end position="38"/>
    </location>
</feature>
<gene>
    <name evidence="2" type="ORF">FOMPIDRAFT_100078</name>
</gene>
<keyword evidence="3" id="KW-1185">Reference proteome</keyword>
<feature type="compositionally biased region" description="Polar residues" evidence="1">
    <location>
        <begin position="512"/>
        <end position="523"/>
    </location>
</feature>
<evidence type="ECO:0000313" key="3">
    <source>
        <dbReference type="Proteomes" id="UP000015241"/>
    </source>
</evidence>
<feature type="compositionally biased region" description="Polar residues" evidence="1">
    <location>
        <begin position="783"/>
        <end position="801"/>
    </location>
</feature>
<reference evidence="2 3" key="1">
    <citation type="journal article" date="2012" name="Science">
        <title>The Paleozoic origin of enzymatic lignin decomposition reconstructed from 31 fungal genomes.</title>
        <authorList>
            <person name="Floudas D."/>
            <person name="Binder M."/>
            <person name="Riley R."/>
            <person name="Barry K."/>
            <person name="Blanchette R.A."/>
            <person name="Henrissat B."/>
            <person name="Martinez A.T."/>
            <person name="Otillar R."/>
            <person name="Spatafora J.W."/>
            <person name="Yadav J.S."/>
            <person name="Aerts A."/>
            <person name="Benoit I."/>
            <person name="Boyd A."/>
            <person name="Carlson A."/>
            <person name="Copeland A."/>
            <person name="Coutinho P.M."/>
            <person name="de Vries R.P."/>
            <person name="Ferreira P."/>
            <person name="Findley K."/>
            <person name="Foster B."/>
            <person name="Gaskell J."/>
            <person name="Glotzer D."/>
            <person name="Gorecki P."/>
            <person name="Heitman J."/>
            <person name="Hesse C."/>
            <person name="Hori C."/>
            <person name="Igarashi K."/>
            <person name="Jurgens J.A."/>
            <person name="Kallen N."/>
            <person name="Kersten P."/>
            <person name="Kohler A."/>
            <person name="Kuees U."/>
            <person name="Kumar T.K.A."/>
            <person name="Kuo A."/>
            <person name="LaButti K."/>
            <person name="Larrondo L.F."/>
            <person name="Lindquist E."/>
            <person name="Ling A."/>
            <person name="Lombard V."/>
            <person name="Lucas S."/>
            <person name="Lundell T."/>
            <person name="Martin R."/>
            <person name="McLaughlin D.J."/>
            <person name="Morgenstern I."/>
            <person name="Morin E."/>
            <person name="Murat C."/>
            <person name="Nagy L.G."/>
            <person name="Nolan M."/>
            <person name="Ohm R.A."/>
            <person name="Patyshakuliyeva A."/>
            <person name="Rokas A."/>
            <person name="Ruiz-Duenas F.J."/>
            <person name="Sabat G."/>
            <person name="Salamov A."/>
            <person name="Samejima M."/>
            <person name="Schmutz J."/>
            <person name="Slot J.C."/>
            <person name="St John F."/>
            <person name="Stenlid J."/>
            <person name="Sun H."/>
            <person name="Sun S."/>
            <person name="Syed K."/>
            <person name="Tsang A."/>
            <person name="Wiebenga A."/>
            <person name="Young D."/>
            <person name="Pisabarro A."/>
            <person name="Eastwood D.C."/>
            <person name="Martin F."/>
            <person name="Cullen D."/>
            <person name="Grigoriev I.V."/>
            <person name="Hibbett D.S."/>
        </authorList>
    </citation>
    <scope>NUCLEOTIDE SEQUENCE</scope>
    <source>
        <strain evidence="3">FP-58527</strain>
    </source>
</reference>
<feature type="compositionally biased region" description="Low complexity" evidence="1">
    <location>
        <begin position="318"/>
        <end position="335"/>
    </location>
</feature>
<dbReference type="InParanoid" id="S8DZI8"/>
<feature type="compositionally biased region" description="Basic and acidic residues" evidence="1">
    <location>
        <begin position="674"/>
        <end position="683"/>
    </location>
</feature>
<feature type="compositionally biased region" description="Basic and acidic residues" evidence="1">
    <location>
        <begin position="928"/>
        <end position="938"/>
    </location>
</feature>
<feature type="compositionally biased region" description="Low complexity" evidence="1">
    <location>
        <begin position="441"/>
        <end position="481"/>
    </location>
</feature>
<feature type="compositionally biased region" description="Polar residues" evidence="1">
    <location>
        <begin position="732"/>
        <end position="754"/>
    </location>
</feature>